<comment type="caution">
    <text evidence="2">The sequence shown here is derived from an EMBL/GenBank/DDBJ whole genome shotgun (WGS) entry which is preliminary data.</text>
</comment>
<dbReference type="Proteomes" id="UP000028582">
    <property type="component" value="Unassembled WGS sequence"/>
</dbReference>
<evidence type="ECO:0000313" key="3">
    <source>
        <dbReference type="Proteomes" id="UP000028582"/>
    </source>
</evidence>
<dbReference type="PANTHER" id="PTHR35796">
    <property type="entry name" value="HYPOTHETICAL CYTOSOLIC PROTEIN"/>
    <property type="match status" value="1"/>
</dbReference>
<accession>A0A080ZQ90</accession>
<evidence type="ECO:0000256" key="1">
    <source>
        <dbReference type="SAM" id="Coils"/>
    </source>
</evidence>
<feature type="coiled-coil region" evidence="1">
    <location>
        <begin position="51"/>
        <end position="151"/>
    </location>
</feature>
<name>A0A080ZQ90_PHYNI</name>
<keyword evidence="1" id="KW-0175">Coiled coil</keyword>
<gene>
    <name evidence="2" type="ORF">F444_14434</name>
</gene>
<reference evidence="2 3" key="1">
    <citation type="submission" date="2013-11" db="EMBL/GenBank/DDBJ databases">
        <title>The Genome Sequence of Phytophthora parasitica P1976.</title>
        <authorList>
            <consortium name="The Broad Institute Genomics Platform"/>
            <person name="Russ C."/>
            <person name="Tyler B."/>
            <person name="Panabieres F."/>
            <person name="Shan W."/>
            <person name="Tripathy S."/>
            <person name="Grunwald N."/>
            <person name="Machado M."/>
            <person name="Johnson C.S."/>
            <person name="Walker B."/>
            <person name="Young S."/>
            <person name="Zeng Q."/>
            <person name="Gargeya S."/>
            <person name="Fitzgerald M."/>
            <person name="Haas B."/>
            <person name="Abouelleil A."/>
            <person name="Allen A.W."/>
            <person name="Alvarado L."/>
            <person name="Arachchi H.M."/>
            <person name="Berlin A.M."/>
            <person name="Chapman S.B."/>
            <person name="Gainer-Dewar J."/>
            <person name="Goldberg J."/>
            <person name="Griggs A."/>
            <person name="Gujja S."/>
            <person name="Hansen M."/>
            <person name="Howarth C."/>
            <person name="Imamovic A."/>
            <person name="Ireland A."/>
            <person name="Larimer J."/>
            <person name="McCowan C."/>
            <person name="Murphy C."/>
            <person name="Pearson M."/>
            <person name="Poon T.W."/>
            <person name="Priest M."/>
            <person name="Roberts A."/>
            <person name="Saif S."/>
            <person name="Shea T."/>
            <person name="Sisk P."/>
            <person name="Sykes S."/>
            <person name="Wortman J."/>
            <person name="Nusbaum C."/>
            <person name="Birren B."/>
        </authorList>
    </citation>
    <scope>NUCLEOTIDE SEQUENCE [LARGE SCALE GENOMIC DNA]</scope>
    <source>
        <strain evidence="2 3">P1976</strain>
    </source>
</reference>
<dbReference type="AlphaFoldDB" id="A0A080ZQ90"/>
<proteinExistence type="predicted"/>
<evidence type="ECO:0000313" key="2">
    <source>
        <dbReference type="EMBL" id="ETO68801.1"/>
    </source>
</evidence>
<organism evidence="2 3">
    <name type="scientific">Phytophthora nicotianae P1976</name>
    <dbReference type="NCBI Taxonomy" id="1317066"/>
    <lineage>
        <taxon>Eukaryota</taxon>
        <taxon>Sar</taxon>
        <taxon>Stramenopiles</taxon>
        <taxon>Oomycota</taxon>
        <taxon>Peronosporomycetes</taxon>
        <taxon>Peronosporales</taxon>
        <taxon>Peronosporaceae</taxon>
        <taxon>Phytophthora</taxon>
    </lineage>
</organism>
<sequence>MHSTSSINSIPCRAFRTLDANSSEMTRREVVNAKKKILRKAGVYRDPNRARNDSRKEIAYLRQQMDKLQIDLKSLEDRRKRRMQQQERLSEHLIVVYSAPQILNMWQVIAEKQRQRREEAERENARLKLIAERQQKAADSLSSLLKKRENQSMNDCASFMDVSPRQRIVHVVDFHGDISRVSSDIMTLLDEK</sequence>
<dbReference type="PANTHER" id="PTHR35796:SF3">
    <property type="entry name" value="BHLH DOMAIN-CONTAINING PROTEIN"/>
    <property type="match status" value="1"/>
</dbReference>
<dbReference type="EMBL" id="ANJA01002611">
    <property type="protein sequence ID" value="ETO68801.1"/>
    <property type="molecule type" value="Genomic_DNA"/>
</dbReference>
<protein>
    <submittedName>
        <fullName evidence="2">Uncharacterized protein</fullName>
    </submittedName>
</protein>